<accession>A0ABS3I7B3</accession>
<evidence type="ECO:0000256" key="2">
    <source>
        <dbReference type="SAM" id="Phobius"/>
    </source>
</evidence>
<feature type="region of interest" description="Disordered" evidence="1">
    <location>
        <begin position="70"/>
        <end position="99"/>
    </location>
</feature>
<keyword evidence="2" id="KW-0472">Membrane</keyword>
<feature type="transmembrane region" description="Helical" evidence="2">
    <location>
        <begin position="45"/>
        <end position="65"/>
    </location>
</feature>
<dbReference type="RefSeq" id="WP_207274816.1">
    <property type="nucleotide sequence ID" value="NZ_JAFMPK010000028.1"/>
</dbReference>
<evidence type="ECO:0000256" key="1">
    <source>
        <dbReference type="SAM" id="MobiDB-lite"/>
    </source>
</evidence>
<proteinExistence type="predicted"/>
<gene>
    <name evidence="3" type="ORF">J0911_07420</name>
</gene>
<keyword evidence="2" id="KW-0812">Transmembrane</keyword>
<sequence>MTSQMHSDDVLVDLLRASAAQTQPLDLDARALARTAVRRGRTRRALQAGGGVLAAAVIAGGAWWYGTSATTPAPADPAPSVSPTPEDRPTTGPFANDPTMVRLPTLDGVQPGVVPEGWVSHEVNGLRFAVPDGWSEVPEKPYPGEPIHARRYAHLWEQDGTVRFTGPGGARVIAAESALVESFTPENPPQGDALTQEARALFPVNGSDLALASLQGWFHDGMSLDSAEVQVRAAGGRGYVVVATGLDALDDQDTLVKLLGTLTFTEKAHRSTPLTEVPRWRHADQEIPDGWRTVRDGSVTLSVPGDWHVSDGAASRPPGEFVSFGRLDSPGPMTTDRAQHRVETSGAQAILVRSELSRYPWSEQPVIDGQVDVRLSSGEIVTISMALVNDEDGAGLLRQIAGTVRVHP</sequence>
<reference evidence="4" key="1">
    <citation type="submission" date="2023-07" db="EMBL/GenBank/DDBJ databases">
        <title>Myceligenerans salitolerans sp. nov., a halotolerant actinomycete isolated from a salt lake in Xinjiang, China.</title>
        <authorList>
            <person name="Guan T."/>
        </authorList>
    </citation>
    <scope>NUCLEOTIDE SEQUENCE [LARGE SCALE GENOMIC DNA]</scope>
    <source>
        <strain evidence="4">XHU 5031</strain>
    </source>
</reference>
<comment type="caution">
    <text evidence="3">The sequence shown here is derived from an EMBL/GenBank/DDBJ whole genome shotgun (WGS) entry which is preliminary data.</text>
</comment>
<evidence type="ECO:0000313" key="3">
    <source>
        <dbReference type="EMBL" id="MBO0608858.1"/>
    </source>
</evidence>
<dbReference type="EMBL" id="JAFMPK010000028">
    <property type="protein sequence ID" value="MBO0608858.1"/>
    <property type="molecule type" value="Genomic_DNA"/>
</dbReference>
<dbReference type="Proteomes" id="UP000664617">
    <property type="component" value="Unassembled WGS sequence"/>
</dbReference>
<keyword evidence="2" id="KW-1133">Transmembrane helix</keyword>
<evidence type="ECO:0000313" key="4">
    <source>
        <dbReference type="Proteomes" id="UP000664617"/>
    </source>
</evidence>
<keyword evidence="4" id="KW-1185">Reference proteome</keyword>
<name>A0ABS3I7B3_9MICO</name>
<organism evidence="3 4">
    <name type="scientific">Myceligenerans salitolerans</name>
    <dbReference type="NCBI Taxonomy" id="1230528"/>
    <lineage>
        <taxon>Bacteria</taxon>
        <taxon>Bacillati</taxon>
        <taxon>Actinomycetota</taxon>
        <taxon>Actinomycetes</taxon>
        <taxon>Micrococcales</taxon>
        <taxon>Promicromonosporaceae</taxon>
        <taxon>Myceligenerans</taxon>
    </lineage>
</organism>
<protein>
    <submittedName>
        <fullName evidence="3">Uncharacterized protein</fullName>
    </submittedName>
</protein>